<dbReference type="SUPFAM" id="SSF55961">
    <property type="entry name" value="Bet v1-like"/>
    <property type="match status" value="1"/>
</dbReference>
<evidence type="ECO:0000313" key="2">
    <source>
        <dbReference type="EMBL" id="VTZ69954.1"/>
    </source>
</evidence>
<accession>A0A4V0KC88</accession>
<evidence type="ECO:0000256" key="1">
    <source>
        <dbReference type="SAM" id="SignalP"/>
    </source>
</evidence>
<dbReference type="OrthoDB" id="373076at2759"/>
<organism evidence="2 3">
    <name type="scientific">Plasmodium chabaudi chabaudi</name>
    <dbReference type="NCBI Taxonomy" id="31271"/>
    <lineage>
        <taxon>Eukaryota</taxon>
        <taxon>Sar</taxon>
        <taxon>Alveolata</taxon>
        <taxon>Apicomplexa</taxon>
        <taxon>Aconoidasida</taxon>
        <taxon>Haemosporida</taxon>
        <taxon>Plasmodiidae</taxon>
        <taxon>Plasmodium</taxon>
        <taxon>Plasmodium (Vinckeia)</taxon>
    </lineage>
</organism>
<dbReference type="AlphaFoldDB" id="A0A4V0KC88"/>
<dbReference type="KEGG" id="pcb:PCHAS_1248500"/>
<keyword evidence="3" id="KW-1185">Reference proteome</keyword>
<dbReference type="Proteomes" id="UP000071118">
    <property type="component" value="Chromosome 12"/>
</dbReference>
<name>A0A4V0KC88_PLACU</name>
<dbReference type="InterPro" id="IPR006486">
    <property type="entry name" value="PYST_A"/>
</dbReference>
<gene>
    <name evidence="2" type="ORF">PCHAS_1248500</name>
</gene>
<dbReference type="NCBIfam" id="TIGR01599">
    <property type="entry name" value="PYST-A"/>
    <property type="match status" value="1"/>
</dbReference>
<reference evidence="2 3" key="1">
    <citation type="journal article" date="2014" name="BMC Biol.">
        <title>A comprehensive evaluation of rodent malaria parasite genomes and gene expression.</title>
        <authorList>
            <person name="Otto T.D."/>
            <person name="Bohme U."/>
            <person name="Jackson A.P."/>
            <person name="Hunt M."/>
            <person name="Franke-Fayard B."/>
            <person name="Hoeijmakers W.A."/>
            <person name="Religa A.A."/>
            <person name="Robertson L."/>
            <person name="Sanders M."/>
            <person name="Ogun S.A."/>
            <person name="Cunningham D."/>
            <person name="Erhart A."/>
            <person name="Billker O."/>
            <person name="Khan S.M."/>
            <person name="Stunnenberg H.G."/>
            <person name="Langhorne J."/>
            <person name="Holder A.A."/>
            <person name="Waters A.P."/>
            <person name="Newbold C.I."/>
            <person name="Pain A."/>
            <person name="Berriman M."/>
            <person name="Janse C.J."/>
        </authorList>
    </citation>
    <scope>NUCLEOTIDE SEQUENCE [LARGE SCALE GENOMIC DNA]</scope>
    <source>
        <strain evidence="2 3">AS</strain>
    </source>
</reference>
<feature type="chain" id="PRO_5020388973" evidence="1">
    <location>
        <begin position="26"/>
        <end position="284"/>
    </location>
</feature>
<dbReference type="VEuPathDB" id="PlasmoDB:PCHAS_1248500"/>
<dbReference type="RefSeq" id="XP_051176971.1">
    <property type="nucleotide sequence ID" value="XM_051321017.1"/>
</dbReference>
<dbReference type="EMBL" id="LK022889">
    <property type="protein sequence ID" value="VTZ69954.1"/>
    <property type="molecule type" value="Genomic_DNA"/>
</dbReference>
<evidence type="ECO:0000313" key="3">
    <source>
        <dbReference type="Proteomes" id="UP000071118"/>
    </source>
</evidence>
<dbReference type="GeneID" id="75736258"/>
<keyword evidence="1" id="KW-0732">Signal</keyword>
<proteinExistence type="predicted"/>
<feature type="signal peptide" evidence="1">
    <location>
        <begin position="1"/>
        <end position="25"/>
    </location>
</feature>
<protein>
    <submittedName>
        <fullName evidence="2">Fam-a protein</fullName>
    </submittedName>
</protein>
<sequence>MIKFYIRIVLFLLSISLYVNNKALATEPAQEEDTKIKTKSKKCYTTPTEIYLKNKHLLCNNRNETINAEKLMNEAATHLEYHITNNNGYELCKSSASCSRTFSRKKHGDTLVQRTNLKYYHPNHYNEVINLLWNPAFANNFNNSSVKRKIKRVYNPNLVIIKQCYKDSKFGRWKYFYALAAKVDISEEKTIIVMASANINDHHPSKKEYKNTIIESANLFKTDIDSNIFIRNGILKKTFVNIAGYLVEKRDWYIDIIYLESIDGHTSNFQELINQRALNKFFPS</sequence>